<comment type="caution">
    <text evidence="1">The sequence shown here is derived from an EMBL/GenBank/DDBJ whole genome shotgun (WGS) entry which is preliminary data.</text>
</comment>
<dbReference type="Proteomes" id="UP000703269">
    <property type="component" value="Unassembled WGS sequence"/>
</dbReference>
<organism evidence="1 2">
    <name type="scientific">Phanerochaete sordida</name>
    <dbReference type="NCBI Taxonomy" id="48140"/>
    <lineage>
        <taxon>Eukaryota</taxon>
        <taxon>Fungi</taxon>
        <taxon>Dikarya</taxon>
        <taxon>Basidiomycota</taxon>
        <taxon>Agaricomycotina</taxon>
        <taxon>Agaricomycetes</taxon>
        <taxon>Polyporales</taxon>
        <taxon>Phanerochaetaceae</taxon>
        <taxon>Phanerochaete</taxon>
    </lineage>
</organism>
<sequence length="100" mass="11644">MRPTLSETNNRVTLRILWPGYEPWVLRNAIDVGGQQNARTLVHIANQVANRVREFYDNQRAVVGTEPDWNLSNIPFEDLYLVELRNVARGSWQPVICRRV</sequence>
<protein>
    <submittedName>
        <fullName evidence="1">Uncharacterized protein</fullName>
    </submittedName>
</protein>
<gene>
    <name evidence="1" type="ORF">PsYK624_090530</name>
</gene>
<dbReference type="AlphaFoldDB" id="A0A9P3GFQ0"/>
<proteinExistence type="predicted"/>
<evidence type="ECO:0000313" key="2">
    <source>
        <dbReference type="Proteomes" id="UP000703269"/>
    </source>
</evidence>
<evidence type="ECO:0000313" key="1">
    <source>
        <dbReference type="EMBL" id="GJE92895.1"/>
    </source>
</evidence>
<name>A0A9P3GFQ0_9APHY</name>
<dbReference type="OrthoDB" id="3269405at2759"/>
<dbReference type="EMBL" id="BPQB01000029">
    <property type="protein sequence ID" value="GJE92895.1"/>
    <property type="molecule type" value="Genomic_DNA"/>
</dbReference>
<accession>A0A9P3GFQ0</accession>
<keyword evidence="2" id="KW-1185">Reference proteome</keyword>
<reference evidence="1 2" key="1">
    <citation type="submission" date="2021-08" db="EMBL/GenBank/DDBJ databases">
        <title>Draft Genome Sequence of Phanerochaete sordida strain YK-624.</title>
        <authorList>
            <person name="Mori T."/>
            <person name="Dohra H."/>
            <person name="Suzuki T."/>
            <person name="Kawagishi H."/>
            <person name="Hirai H."/>
        </authorList>
    </citation>
    <scope>NUCLEOTIDE SEQUENCE [LARGE SCALE GENOMIC DNA]</scope>
    <source>
        <strain evidence="1 2">YK-624</strain>
    </source>
</reference>